<sequence>MDESIPDYGKVLDDLVQVALAGGKMILAGAETIHQRNNNAVKEKLNSTDLVTETDEAVERTVMGLLKAKYPSYRFIGEESNKNEPLTNEPTFICDPIDGTMNFVHGHPYVSISLGLSYMKRPVVGVVYNPFYHHLYTGAVGSGAFFEDFRGKRQLPMRHSTTPLEALSACLILVEWGKERCGVNFETTVETFKNLSRQEGGFVHDLRTFGSAALNLCTVATGAGDLCWGGGWDAWDVCAGWAILLEAGGKMVDGNPSASLDEPPLGGKRFLAGKSVP</sequence>
<dbReference type="GeneID" id="25332401"/>
<evidence type="ECO:0000256" key="6">
    <source>
        <dbReference type="PIRSR" id="PIRSR600760-2"/>
    </source>
</evidence>
<feature type="binding site" evidence="6">
    <location>
        <position position="95"/>
    </location>
    <ligand>
        <name>Mg(2+)</name>
        <dbReference type="ChEBI" id="CHEBI:18420"/>
        <label>1</label>
        <note>catalytic</note>
    </ligand>
</feature>
<dbReference type="PRINTS" id="PR00377">
    <property type="entry name" value="IMPHPHTASES"/>
</dbReference>
<dbReference type="Pfam" id="PF00459">
    <property type="entry name" value="Inositol_P"/>
    <property type="match status" value="1"/>
</dbReference>
<dbReference type="GO" id="GO:0046854">
    <property type="term" value="P:phosphatidylinositol phosphate biosynthetic process"/>
    <property type="evidence" value="ECO:0007669"/>
    <property type="project" value="InterPro"/>
</dbReference>
<dbReference type="OrthoDB" id="10254945at2759"/>
<keyword evidence="7" id="KW-0378">Hydrolase</keyword>
<evidence type="ECO:0000313" key="8">
    <source>
        <dbReference type="EMBL" id="KIW51807.1"/>
    </source>
</evidence>
<feature type="binding site" evidence="6">
    <location>
        <position position="236"/>
    </location>
    <ligand>
        <name>Mg(2+)</name>
        <dbReference type="ChEBI" id="CHEBI:18420"/>
        <label>1</label>
        <note>catalytic</note>
    </ligand>
</feature>
<evidence type="ECO:0000313" key="9">
    <source>
        <dbReference type="Proteomes" id="UP000054342"/>
    </source>
</evidence>
<dbReference type="UniPathway" id="UPA00823">
    <property type="reaction ID" value="UER00788"/>
</dbReference>
<name>A0A0D2CPB2_9EURO</name>
<dbReference type="EMBL" id="KN847322">
    <property type="protein sequence ID" value="KIW51807.1"/>
    <property type="molecule type" value="Genomic_DNA"/>
</dbReference>
<comment type="pathway">
    <text evidence="7">Polyol metabolism; myo-inositol biosynthesis; myo-inositol from D-glucose 6-phosphate: step 2/2.</text>
</comment>
<dbReference type="SUPFAM" id="SSF56655">
    <property type="entry name" value="Carbohydrate phosphatase"/>
    <property type="match status" value="1"/>
</dbReference>
<evidence type="ECO:0000256" key="3">
    <source>
        <dbReference type="ARBA" id="ARBA00009759"/>
    </source>
</evidence>
<dbReference type="InterPro" id="IPR000760">
    <property type="entry name" value="Inositol_monophosphatase-like"/>
</dbReference>
<dbReference type="GO" id="GO:0006021">
    <property type="term" value="P:inositol biosynthetic process"/>
    <property type="evidence" value="ECO:0007669"/>
    <property type="project" value="UniProtKB-UniPathway"/>
</dbReference>
<dbReference type="PANTHER" id="PTHR20854">
    <property type="entry name" value="INOSITOL MONOPHOSPHATASE"/>
    <property type="match status" value="1"/>
</dbReference>
<evidence type="ECO:0000256" key="1">
    <source>
        <dbReference type="ARBA" id="ARBA00001033"/>
    </source>
</evidence>
<dbReference type="Gene3D" id="3.30.540.10">
    <property type="entry name" value="Fructose-1,6-Bisphosphatase, subunit A, domain 1"/>
    <property type="match status" value="1"/>
</dbReference>
<comment type="cofactor">
    <cofactor evidence="2 6 7">
        <name>Mg(2+)</name>
        <dbReference type="ChEBI" id="CHEBI:18420"/>
    </cofactor>
</comment>
<dbReference type="RefSeq" id="XP_013312391.1">
    <property type="nucleotide sequence ID" value="XM_013456937.1"/>
</dbReference>
<accession>A0A0D2CPB2</accession>
<dbReference type="Proteomes" id="UP000054342">
    <property type="component" value="Unassembled WGS sequence"/>
</dbReference>
<proteinExistence type="inferred from homology"/>
<keyword evidence="5 6" id="KW-0460">Magnesium</keyword>
<evidence type="ECO:0000256" key="7">
    <source>
        <dbReference type="RuleBase" id="RU364068"/>
    </source>
</evidence>
<dbReference type="AlphaFoldDB" id="A0A0D2CPB2"/>
<dbReference type="PROSITE" id="PS00630">
    <property type="entry name" value="IMP_2"/>
    <property type="match status" value="1"/>
</dbReference>
<feature type="binding site" evidence="6">
    <location>
        <position position="97"/>
    </location>
    <ligand>
        <name>Mg(2+)</name>
        <dbReference type="ChEBI" id="CHEBI:18420"/>
        <label>1</label>
        <note>catalytic</note>
    </ligand>
</feature>
<evidence type="ECO:0000256" key="2">
    <source>
        <dbReference type="ARBA" id="ARBA00001946"/>
    </source>
</evidence>
<feature type="binding site" evidence="6">
    <location>
        <position position="98"/>
    </location>
    <ligand>
        <name>Mg(2+)</name>
        <dbReference type="ChEBI" id="CHEBI:18420"/>
        <label>1</label>
        <note>catalytic</note>
    </ligand>
</feature>
<dbReference type="GO" id="GO:0008934">
    <property type="term" value="F:inositol monophosphate 1-phosphatase activity"/>
    <property type="evidence" value="ECO:0007669"/>
    <property type="project" value="InterPro"/>
</dbReference>
<dbReference type="CDD" id="cd01639">
    <property type="entry name" value="IMPase"/>
    <property type="match status" value="1"/>
</dbReference>
<keyword evidence="9" id="KW-1185">Reference proteome</keyword>
<dbReference type="EC" id="3.1.3.25" evidence="7"/>
<evidence type="ECO:0000256" key="5">
    <source>
        <dbReference type="ARBA" id="ARBA00022842"/>
    </source>
</evidence>
<dbReference type="InterPro" id="IPR033942">
    <property type="entry name" value="IMPase"/>
</dbReference>
<dbReference type="STRING" id="348802.A0A0D2CPB2"/>
<dbReference type="GO" id="GO:0007165">
    <property type="term" value="P:signal transduction"/>
    <property type="evidence" value="ECO:0007669"/>
    <property type="project" value="TreeGrafter"/>
</dbReference>
<dbReference type="GO" id="GO:0046872">
    <property type="term" value="F:metal ion binding"/>
    <property type="evidence" value="ECO:0007669"/>
    <property type="project" value="UniProtKB-KW"/>
</dbReference>
<feature type="binding site" evidence="6">
    <location>
        <position position="78"/>
    </location>
    <ligand>
        <name>Mg(2+)</name>
        <dbReference type="ChEBI" id="CHEBI:18420"/>
        <label>1</label>
        <note>catalytic</note>
    </ligand>
</feature>
<comment type="similarity">
    <text evidence="3 7">Belongs to the inositol monophosphatase superfamily.</text>
</comment>
<reference evidence="8 9" key="1">
    <citation type="submission" date="2015-01" db="EMBL/GenBank/DDBJ databases">
        <title>The Genome Sequence of Exophiala xenobiotica CBS118157.</title>
        <authorList>
            <consortium name="The Broad Institute Genomics Platform"/>
            <person name="Cuomo C."/>
            <person name="de Hoog S."/>
            <person name="Gorbushina A."/>
            <person name="Stielow B."/>
            <person name="Teixiera M."/>
            <person name="Abouelleil A."/>
            <person name="Chapman S.B."/>
            <person name="Priest M."/>
            <person name="Young S.K."/>
            <person name="Wortman J."/>
            <person name="Nusbaum C."/>
            <person name="Birren B."/>
        </authorList>
    </citation>
    <scope>NUCLEOTIDE SEQUENCE [LARGE SCALE GENOMIC DNA]</scope>
    <source>
        <strain evidence="8 9">CBS 118157</strain>
    </source>
</reference>
<organism evidence="8 9">
    <name type="scientific">Exophiala xenobiotica</name>
    <dbReference type="NCBI Taxonomy" id="348802"/>
    <lineage>
        <taxon>Eukaryota</taxon>
        <taxon>Fungi</taxon>
        <taxon>Dikarya</taxon>
        <taxon>Ascomycota</taxon>
        <taxon>Pezizomycotina</taxon>
        <taxon>Eurotiomycetes</taxon>
        <taxon>Chaetothyriomycetidae</taxon>
        <taxon>Chaetothyriales</taxon>
        <taxon>Herpotrichiellaceae</taxon>
        <taxon>Exophiala</taxon>
    </lineage>
</organism>
<dbReference type="HOGENOM" id="CLU_044118_1_2_1"/>
<dbReference type="InterPro" id="IPR020550">
    <property type="entry name" value="Inositol_monophosphatase_CS"/>
</dbReference>
<dbReference type="Gene3D" id="3.40.190.80">
    <property type="match status" value="1"/>
</dbReference>
<dbReference type="FunFam" id="3.30.540.10:FF:000004">
    <property type="entry name" value="Inositol-1-monophosphatase"/>
    <property type="match status" value="1"/>
</dbReference>
<protein>
    <recommendedName>
        <fullName evidence="7">Inositol-1-monophosphatase</fullName>
        <ecNumber evidence="7">3.1.3.25</ecNumber>
    </recommendedName>
</protein>
<keyword evidence="4 6" id="KW-0479">Metal-binding</keyword>
<dbReference type="PANTHER" id="PTHR20854:SF4">
    <property type="entry name" value="INOSITOL-1-MONOPHOSPHATASE-RELATED"/>
    <property type="match status" value="1"/>
</dbReference>
<evidence type="ECO:0000256" key="4">
    <source>
        <dbReference type="ARBA" id="ARBA00022723"/>
    </source>
</evidence>
<comment type="catalytic activity">
    <reaction evidence="1 7">
        <text>a myo-inositol phosphate + H2O = myo-inositol + phosphate</text>
        <dbReference type="Rhea" id="RHEA:24056"/>
        <dbReference type="ChEBI" id="CHEBI:15377"/>
        <dbReference type="ChEBI" id="CHEBI:17268"/>
        <dbReference type="ChEBI" id="CHEBI:43474"/>
        <dbReference type="ChEBI" id="CHEBI:84139"/>
        <dbReference type="EC" id="3.1.3.25"/>
    </reaction>
</comment>
<gene>
    <name evidence="8" type="ORF">PV05_10493</name>
</gene>